<evidence type="ECO:0000259" key="3">
    <source>
        <dbReference type="PROSITE" id="PS50158"/>
    </source>
</evidence>
<accession>A0A915KFC2</accession>
<evidence type="ECO:0000313" key="4">
    <source>
        <dbReference type="Proteomes" id="UP000887565"/>
    </source>
</evidence>
<feature type="compositionally biased region" description="Polar residues" evidence="2">
    <location>
        <begin position="78"/>
        <end position="114"/>
    </location>
</feature>
<evidence type="ECO:0000256" key="2">
    <source>
        <dbReference type="SAM" id="MobiDB-lite"/>
    </source>
</evidence>
<dbReference type="GO" id="GO:0019899">
    <property type="term" value="F:enzyme binding"/>
    <property type="evidence" value="ECO:0007669"/>
    <property type="project" value="UniProtKB-ARBA"/>
</dbReference>
<dbReference type="InterPro" id="IPR036875">
    <property type="entry name" value="Znf_CCHC_sf"/>
</dbReference>
<dbReference type="Proteomes" id="UP000887565">
    <property type="component" value="Unplaced"/>
</dbReference>
<feature type="compositionally biased region" description="Low complexity" evidence="2">
    <location>
        <begin position="68"/>
        <end position="77"/>
    </location>
</feature>
<feature type="region of interest" description="Disordered" evidence="2">
    <location>
        <begin position="53"/>
        <end position="114"/>
    </location>
</feature>
<feature type="domain" description="CCHC-type" evidence="3">
    <location>
        <begin position="29"/>
        <end position="44"/>
    </location>
</feature>
<dbReference type="SUPFAM" id="SSF57756">
    <property type="entry name" value="Retrovirus zinc finger-like domains"/>
    <property type="match status" value="1"/>
</dbReference>
<evidence type="ECO:0000256" key="1">
    <source>
        <dbReference type="PROSITE-ProRule" id="PRU00047"/>
    </source>
</evidence>
<keyword evidence="1" id="KW-0863">Zinc-finger</keyword>
<keyword evidence="4" id="KW-1185">Reference proteome</keyword>
<name>A0A915KFC2_ROMCU</name>
<keyword evidence="1" id="KW-0479">Metal-binding</keyword>
<dbReference type="InterPro" id="IPR001878">
    <property type="entry name" value="Znf_CCHC"/>
</dbReference>
<dbReference type="PROSITE" id="PS50158">
    <property type="entry name" value="ZF_CCHC"/>
    <property type="match status" value="1"/>
</dbReference>
<dbReference type="GO" id="GO:0008270">
    <property type="term" value="F:zinc ion binding"/>
    <property type="evidence" value="ECO:0007669"/>
    <property type="project" value="UniProtKB-KW"/>
</dbReference>
<dbReference type="WBParaSite" id="nRc.2.0.1.t37508-RA">
    <property type="protein sequence ID" value="nRc.2.0.1.t37508-RA"/>
    <property type="gene ID" value="nRc.2.0.1.g37508"/>
</dbReference>
<organism evidence="4 5">
    <name type="scientific">Romanomermis culicivorax</name>
    <name type="common">Nematode worm</name>
    <dbReference type="NCBI Taxonomy" id="13658"/>
    <lineage>
        <taxon>Eukaryota</taxon>
        <taxon>Metazoa</taxon>
        <taxon>Ecdysozoa</taxon>
        <taxon>Nematoda</taxon>
        <taxon>Enoplea</taxon>
        <taxon>Dorylaimia</taxon>
        <taxon>Mermithida</taxon>
        <taxon>Mermithoidea</taxon>
        <taxon>Mermithidae</taxon>
        <taxon>Romanomermis</taxon>
    </lineage>
</organism>
<keyword evidence="1" id="KW-0862">Zinc</keyword>
<proteinExistence type="predicted"/>
<dbReference type="AlphaFoldDB" id="A0A915KFC2"/>
<reference evidence="5" key="1">
    <citation type="submission" date="2022-11" db="UniProtKB">
        <authorList>
            <consortium name="WormBaseParasite"/>
        </authorList>
    </citation>
    <scope>IDENTIFICATION</scope>
</reference>
<sequence length="114" mass="12143">SSIKLYGQKAKTFSLNCFSGRAIDGTLICYPCGRMGHFHAACPNAISYRSGQTSNLTRNTWERGGSQGQTPGSSGVSNSQQPGRTESIPQRVNSQQVAARVEGSTNSTSPPTEF</sequence>
<protein>
    <submittedName>
        <fullName evidence="5">CCHC-type domain-containing protein</fullName>
    </submittedName>
</protein>
<dbReference type="GO" id="GO:0003676">
    <property type="term" value="F:nucleic acid binding"/>
    <property type="evidence" value="ECO:0007669"/>
    <property type="project" value="InterPro"/>
</dbReference>
<evidence type="ECO:0000313" key="5">
    <source>
        <dbReference type="WBParaSite" id="nRc.2.0.1.t37508-RA"/>
    </source>
</evidence>